<dbReference type="Pfam" id="PF00096">
    <property type="entry name" value="zf-C2H2"/>
    <property type="match status" value="1"/>
</dbReference>
<evidence type="ECO:0000313" key="9">
    <source>
        <dbReference type="Proteomes" id="UP000059188"/>
    </source>
</evidence>
<dbReference type="GO" id="GO:0000785">
    <property type="term" value="C:chromatin"/>
    <property type="evidence" value="ECO:0007669"/>
    <property type="project" value="TreeGrafter"/>
</dbReference>
<feature type="domain" description="C2H2-type" evidence="7">
    <location>
        <begin position="660"/>
        <end position="687"/>
    </location>
</feature>
<dbReference type="AlphaFoldDB" id="A0A0B7FBM5"/>
<organism evidence="8 9">
    <name type="scientific">Thanatephorus cucumeris (strain AG1-IB / isolate 7/3/14)</name>
    <name type="common">Lettuce bottom rot fungus</name>
    <name type="synonym">Rhizoctonia solani</name>
    <dbReference type="NCBI Taxonomy" id="1108050"/>
    <lineage>
        <taxon>Eukaryota</taxon>
        <taxon>Fungi</taxon>
        <taxon>Dikarya</taxon>
        <taxon>Basidiomycota</taxon>
        <taxon>Agaricomycotina</taxon>
        <taxon>Agaricomycetes</taxon>
        <taxon>Cantharellales</taxon>
        <taxon>Ceratobasidiaceae</taxon>
        <taxon>Rhizoctonia</taxon>
        <taxon>Rhizoctonia solani AG-1</taxon>
    </lineage>
</organism>
<dbReference type="InterPro" id="IPR013087">
    <property type="entry name" value="Znf_C2H2_type"/>
</dbReference>
<evidence type="ECO:0000256" key="5">
    <source>
        <dbReference type="PROSITE-ProRule" id="PRU00042"/>
    </source>
</evidence>
<feature type="region of interest" description="Disordered" evidence="6">
    <location>
        <begin position="592"/>
        <end position="611"/>
    </location>
</feature>
<dbReference type="PANTHER" id="PTHR14003:SF19">
    <property type="entry name" value="YY2 TRANSCRIPTION FACTOR"/>
    <property type="match status" value="1"/>
</dbReference>
<accession>A0A0B7FBM5</accession>
<dbReference type="InterPro" id="IPR036236">
    <property type="entry name" value="Znf_C2H2_sf"/>
</dbReference>
<dbReference type="GO" id="GO:0005667">
    <property type="term" value="C:transcription regulator complex"/>
    <property type="evidence" value="ECO:0007669"/>
    <property type="project" value="TreeGrafter"/>
</dbReference>
<gene>
    <name evidence="8" type="ORF">RSOLAG1IB_06452</name>
</gene>
<feature type="compositionally biased region" description="Basic and acidic residues" evidence="6">
    <location>
        <begin position="171"/>
        <end position="184"/>
    </location>
</feature>
<feature type="compositionally biased region" description="Basic and acidic residues" evidence="6">
    <location>
        <begin position="212"/>
        <end position="225"/>
    </location>
</feature>
<sequence length="770" mass="84102">MALANISLPSNTCIATPIVGIHFYAMSKPQVSELGSSTLEGSNVALMEPGANSEEEEVGLPTPAKDIAEIAHGHREAIGRGEDPVEDLSVSFALTQLKDTEVSSENGERDAEMPSPTVSSKNSNSSWWPVNVGIISIGKRLFQAAIGSSGILPYPEETPKPQGASEVQEAPAKKDGVNQSRVERTSSINTNDCEQPSEGQHDQIQSNLTSKRQHEINTDVSRTEYVEDADQSEQGTSGPTTPKLTSSLLSPVIKEEDIDVLADALSRATLWENEDSATGTKGKGKGKGKEAKSRGKNKLKIEPEVRGDSNEDVLESYRSPADKGVDIRYYFKTPKGVYCFDEYRNLYSDDGDFLGDCSFTFGVSELNLRFPHFCVGEVRYWFDKEGLLSVDTYGTPYYIDTWQNEHDETTKLLESFSLVTSESSMDAVGPNSVDFLRLPAELQGRPLCTDGYDAFPATGSPYIEKCDSTCGSLLAPSSDKLKDAIVNLYGVNDLSQDMLSRATTHPLYSTHTGQTNQLSLSHKTSAHEGCIVPRQLESSSILDHGLESAIASILASDEGSITANEKTDACALNPNPESLQQTLRGQAHIAMSPEDPFTQSPSAPPTNNSYQTAGELSLFHASEPPLSGMPPASTQCDSAEAPKSPKKARVVKKRKGEEHRRCMYCGKVFRRPSSLVEHIYTHTLEKPETCPFVGCKSAFATKPNLRRHFLVHKVGLMKDYKPGTNATLDVIPESNEGGQVNVIRWRQGYHPFVAPYTHRARSIIWNSGTH</sequence>
<dbReference type="OrthoDB" id="6077919at2759"/>
<dbReference type="SUPFAM" id="SSF57667">
    <property type="entry name" value="beta-beta-alpha zinc fingers"/>
    <property type="match status" value="1"/>
</dbReference>
<evidence type="ECO:0000256" key="1">
    <source>
        <dbReference type="ARBA" id="ARBA00022723"/>
    </source>
</evidence>
<feature type="compositionally biased region" description="Low complexity" evidence="6">
    <location>
        <begin position="114"/>
        <end position="125"/>
    </location>
</feature>
<reference evidence="8 9" key="1">
    <citation type="submission" date="2014-11" db="EMBL/GenBank/DDBJ databases">
        <authorList>
            <person name="Wibberg Daniel"/>
        </authorList>
    </citation>
    <scope>NUCLEOTIDE SEQUENCE [LARGE SCALE GENOMIC DNA]</scope>
    <source>
        <strain evidence="8">Rhizoctonia solani AG1-IB 7/3/14</strain>
    </source>
</reference>
<dbReference type="PROSITE" id="PS00028">
    <property type="entry name" value="ZINC_FINGER_C2H2_1"/>
    <property type="match status" value="2"/>
</dbReference>
<evidence type="ECO:0000256" key="2">
    <source>
        <dbReference type="ARBA" id="ARBA00022737"/>
    </source>
</evidence>
<feature type="region of interest" description="Disordered" evidence="6">
    <location>
        <begin position="626"/>
        <end position="653"/>
    </location>
</feature>
<feature type="compositionally biased region" description="Polar residues" evidence="6">
    <location>
        <begin position="597"/>
        <end position="611"/>
    </location>
</feature>
<evidence type="ECO:0000256" key="6">
    <source>
        <dbReference type="SAM" id="MobiDB-lite"/>
    </source>
</evidence>
<dbReference type="Gene3D" id="3.30.160.60">
    <property type="entry name" value="Classic Zinc Finger"/>
    <property type="match status" value="2"/>
</dbReference>
<evidence type="ECO:0000256" key="3">
    <source>
        <dbReference type="ARBA" id="ARBA00022771"/>
    </source>
</evidence>
<feature type="compositionally biased region" description="Basic and acidic residues" evidence="6">
    <location>
        <begin position="99"/>
        <end position="112"/>
    </location>
</feature>
<keyword evidence="2" id="KW-0677">Repeat</keyword>
<dbReference type="SMART" id="SM00355">
    <property type="entry name" value="ZnF_C2H2"/>
    <property type="match status" value="2"/>
</dbReference>
<keyword evidence="9" id="KW-1185">Reference proteome</keyword>
<name>A0A0B7FBM5_THACB</name>
<dbReference type="PROSITE" id="PS50157">
    <property type="entry name" value="ZINC_FINGER_C2H2_2"/>
    <property type="match status" value="1"/>
</dbReference>
<feature type="compositionally biased region" description="Polar residues" evidence="6">
    <location>
        <begin position="232"/>
        <end position="248"/>
    </location>
</feature>
<proteinExistence type="predicted"/>
<dbReference type="GO" id="GO:0031519">
    <property type="term" value="C:PcG protein complex"/>
    <property type="evidence" value="ECO:0007669"/>
    <property type="project" value="TreeGrafter"/>
</dbReference>
<feature type="compositionally biased region" description="Polar residues" evidence="6">
    <location>
        <begin position="185"/>
        <end position="210"/>
    </location>
</feature>
<keyword evidence="3 5" id="KW-0863">Zinc-finger</keyword>
<evidence type="ECO:0000256" key="4">
    <source>
        <dbReference type="ARBA" id="ARBA00022833"/>
    </source>
</evidence>
<feature type="region of interest" description="Disordered" evidence="6">
    <location>
        <begin position="99"/>
        <end position="125"/>
    </location>
</feature>
<dbReference type="STRING" id="1108050.A0A0B7FBM5"/>
<keyword evidence="1" id="KW-0479">Metal-binding</keyword>
<keyword evidence="4" id="KW-0862">Zinc</keyword>
<feature type="compositionally biased region" description="Basic and acidic residues" evidence="6">
    <location>
        <begin position="287"/>
        <end position="304"/>
    </location>
</feature>
<dbReference type="Proteomes" id="UP000059188">
    <property type="component" value="Unassembled WGS sequence"/>
</dbReference>
<evidence type="ECO:0000259" key="7">
    <source>
        <dbReference type="PROSITE" id="PS50157"/>
    </source>
</evidence>
<protein>
    <recommendedName>
        <fullName evidence="7">C2H2-type domain-containing protein</fullName>
    </recommendedName>
</protein>
<feature type="compositionally biased region" description="Basic residues" evidence="6">
    <location>
        <begin position="644"/>
        <end position="653"/>
    </location>
</feature>
<feature type="region of interest" description="Disordered" evidence="6">
    <location>
        <begin position="275"/>
        <end position="304"/>
    </location>
</feature>
<dbReference type="EMBL" id="LN679112">
    <property type="protein sequence ID" value="CEL53597.1"/>
    <property type="molecule type" value="Genomic_DNA"/>
</dbReference>
<dbReference type="GO" id="GO:0000981">
    <property type="term" value="F:DNA-binding transcription factor activity, RNA polymerase II-specific"/>
    <property type="evidence" value="ECO:0007669"/>
    <property type="project" value="TreeGrafter"/>
</dbReference>
<dbReference type="GO" id="GO:0000978">
    <property type="term" value="F:RNA polymerase II cis-regulatory region sequence-specific DNA binding"/>
    <property type="evidence" value="ECO:0007669"/>
    <property type="project" value="TreeGrafter"/>
</dbReference>
<dbReference type="PANTHER" id="PTHR14003">
    <property type="entry name" value="TRANSCRIPTIONAL REPRESSOR PROTEIN YY"/>
    <property type="match status" value="1"/>
</dbReference>
<dbReference type="GO" id="GO:0008270">
    <property type="term" value="F:zinc ion binding"/>
    <property type="evidence" value="ECO:0007669"/>
    <property type="project" value="UniProtKB-KW"/>
</dbReference>
<feature type="region of interest" description="Disordered" evidence="6">
    <location>
        <begin position="153"/>
        <end position="248"/>
    </location>
</feature>
<evidence type="ECO:0000313" key="8">
    <source>
        <dbReference type="EMBL" id="CEL53597.1"/>
    </source>
</evidence>